<dbReference type="Proteomes" id="UP000053562">
    <property type="component" value="Unassembled WGS sequence"/>
</dbReference>
<accession>A0A0J9S2W1</accession>
<organism evidence="1 2">
    <name type="scientific">Plasmodium vivax India VII</name>
    <dbReference type="NCBI Taxonomy" id="1077284"/>
    <lineage>
        <taxon>Eukaryota</taxon>
        <taxon>Sar</taxon>
        <taxon>Alveolata</taxon>
        <taxon>Apicomplexa</taxon>
        <taxon>Aconoidasida</taxon>
        <taxon>Haemosporida</taxon>
        <taxon>Plasmodiidae</taxon>
        <taxon>Plasmodium</taxon>
        <taxon>Plasmodium (Plasmodium)</taxon>
    </lineage>
</organism>
<dbReference type="OrthoDB" id="10462212at2759"/>
<evidence type="ECO:0000313" key="1">
    <source>
        <dbReference type="EMBL" id="KMZ77090.1"/>
    </source>
</evidence>
<dbReference type="AlphaFoldDB" id="A0A0J9S2W1"/>
<gene>
    <name evidence="1" type="ORF">PVIIG_06327</name>
</gene>
<reference evidence="1 2" key="1">
    <citation type="submission" date="2011-08" db="EMBL/GenBank/DDBJ databases">
        <title>The Genome Sequence of Plasmodium vivax India VII.</title>
        <authorList>
            <consortium name="The Broad Institute Genome Sequencing Platform"/>
            <consortium name="The Broad Institute Genome Sequencing Center for Infectious Disease"/>
            <person name="Neafsey D."/>
            <person name="Carlton J."/>
            <person name="Barnwell J."/>
            <person name="Collins W."/>
            <person name="Escalante A."/>
            <person name="Mullikin J."/>
            <person name="Saul A."/>
            <person name="Guigo R."/>
            <person name="Camara F."/>
            <person name="Young S.K."/>
            <person name="Zeng Q."/>
            <person name="Gargeya S."/>
            <person name="Fitzgerald M."/>
            <person name="Haas B."/>
            <person name="Abouelleil A."/>
            <person name="Alvarado L."/>
            <person name="Arachchi H.M."/>
            <person name="Berlin A."/>
            <person name="Brown A."/>
            <person name="Chapman S.B."/>
            <person name="Chen Z."/>
            <person name="Dunbar C."/>
            <person name="Freedman E."/>
            <person name="Gearin G."/>
            <person name="Gellesch M."/>
            <person name="Goldberg J."/>
            <person name="Griggs A."/>
            <person name="Gujja S."/>
            <person name="Heiman D."/>
            <person name="Howarth C."/>
            <person name="Larson L."/>
            <person name="Lui A."/>
            <person name="MacDonald P.J.P."/>
            <person name="Montmayeur A."/>
            <person name="Murphy C."/>
            <person name="Neiman D."/>
            <person name="Pearson M."/>
            <person name="Priest M."/>
            <person name="Roberts A."/>
            <person name="Saif S."/>
            <person name="Shea T."/>
            <person name="Shenoy N."/>
            <person name="Sisk P."/>
            <person name="Stolte C."/>
            <person name="Sykes S."/>
            <person name="Wortman J."/>
            <person name="Nusbaum C."/>
            <person name="Birren B."/>
        </authorList>
    </citation>
    <scope>NUCLEOTIDE SEQUENCE [LARGE SCALE GENOMIC DNA]</scope>
    <source>
        <strain evidence="1 2">India VII</strain>
    </source>
</reference>
<protein>
    <recommendedName>
        <fullName evidence="3">VIR protein</fullName>
    </recommendedName>
</protein>
<name>A0A0J9S2W1_PLAVI</name>
<evidence type="ECO:0008006" key="3">
    <source>
        <dbReference type="Google" id="ProtNLM"/>
    </source>
</evidence>
<proteinExistence type="predicted"/>
<dbReference type="InterPro" id="IPR008780">
    <property type="entry name" value="Plasmodium_Vir"/>
</dbReference>
<evidence type="ECO:0000313" key="2">
    <source>
        <dbReference type="Proteomes" id="UP000053562"/>
    </source>
</evidence>
<sequence length="317" mass="37448">MSSIDLNYYENKDEKLSEIRELLKEIPLYTFYEKINKKLEYNEETHNCEACNTILSSTSSEEPQLLQLCKSFCNIILKDSELDLYSDDPYPNRSCIYMNLLLYNNVISITENFDIIEKFYTALQTISKIPRSGKKFCAIKNYKYNREDFKKKKYLNEFLLSYNVINEKISRKRNTEYKLYCNHIKENFRLYNDIKEKCTPKDKCTYNTEVEGIKKIFSDPKNLSEIYSKCNYVQTPCKQGSKEEKDVPCLTEKSSTLPPLIKDPEPDKFTPIGSWLYSKIKRTNNMEKNINAESYYISHHNTRIDEMDPGNSSNNTY</sequence>
<dbReference type="EMBL" id="KQ234514">
    <property type="protein sequence ID" value="KMZ77090.1"/>
    <property type="molecule type" value="Genomic_DNA"/>
</dbReference>
<dbReference type="Pfam" id="PF05795">
    <property type="entry name" value="Plasmodium_Vir"/>
    <property type="match status" value="1"/>
</dbReference>